<dbReference type="GO" id="GO:0008168">
    <property type="term" value="F:methyltransferase activity"/>
    <property type="evidence" value="ECO:0007669"/>
    <property type="project" value="InterPro"/>
</dbReference>
<dbReference type="InterPro" id="IPR015095">
    <property type="entry name" value="AlkB_hom8_N"/>
</dbReference>
<comment type="caution">
    <text evidence="2">The sequence shown here is derived from an EMBL/GenBank/DDBJ whole genome shotgun (WGS) entry which is preliminary data.</text>
</comment>
<reference evidence="2 3" key="1">
    <citation type="submission" date="2019-04" db="EMBL/GenBank/DDBJ databases">
        <title>Chromosome genome assembly for Takifugu flavidus.</title>
        <authorList>
            <person name="Xiao S."/>
        </authorList>
    </citation>
    <scope>NUCLEOTIDE SEQUENCE [LARGE SCALE GENOMIC DNA]</scope>
    <source>
        <strain evidence="2">HTHZ2018</strain>
        <tissue evidence="2">Muscle</tissue>
    </source>
</reference>
<name>A0A5C6MTH9_9TELE</name>
<dbReference type="Proteomes" id="UP000324091">
    <property type="component" value="Chromosome 7"/>
</dbReference>
<dbReference type="EMBL" id="RHFK02000020">
    <property type="protein sequence ID" value="TWW57441.1"/>
    <property type="molecule type" value="Genomic_DNA"/>
</dbReference>
<protein>
    <recommendedName>
        <fullName evidence="1">Alkylated DNA repair protein AlkB homologue 8 N-terminal domain-containing protein</fullName>
    </recommendedName>
</protein>
<feature type="domain" description="Alkylated DNA repair protein AlkB homologue 8 N-terminal" evidence="1">
    <location>
        <begin position="41"/>
        <end position="70"/>
    </location>
</feature>
<dbReference type="GO" id="GO:0016706">
    <property type="term" value="F:2-oxoglutarate-dependent dioxygenase activity"/>
    <property type="evidence" value="ECO:0007669"/>
    <property type="project" value="InterPro"/>
</dbReference>
<accession>A0A5C6MTH9</accession>
<organism evidence="2 3">
    <name type="scientific">Takifugu flavidus</name>
    <name type="common">sansaifugu</name>
    <dbReference type="NCBI Taxonomy" id="433684"/>
    <lineage>
        <taxon>Eukaryota</taxon>
        <taxon>Metazoa</taxon>
        <taxon>Chordata</taxon>
        <taxon>Craniata</taxon>
        <taxon>Vertebrata</taxon>
        <taxon>Euteleostomi</taxon>
        <taxon>Actinopterygii</taxon>
        <taxon>Neopterygii</taxon>
        <taxon>Teleostei</taxon>
        <taxon>Neoteleostei</taxon>
        <taxon>Acanthomorphata</taxon>
        <taxon>Eupercaria</taxon>
        <taxon>Tetraodontiformes</taxon>
        <taxon>Tetradontoidea</taxon>
        <taxon>Tetraodontidae</taxon>
        <taxon>Takifugu</taxon>
    </lineage>
</organism>
<keyword evidence="3" id="KW-1185">Reference proteome</keyword>
<dbReference type="Pfam" id="PF09004">
    <property type="entry name" value="ALKBH8_N"/>
    <property type="match status" value="1"/>
</dbReference>
<dbReference type="AlphaFoldDB" id="A0A5C6MTH9"/>
<gene>
    <name evidence="2" type="ORF">D4764_07G0001600</name>
</gene>
<evidence type="ECO:0000259" key="1">
    <source>
        <dbReference type="Pfam" id="PF09004"/>
    </source>
</evidence>
<evidence type="ECO:0000313" key="2">
    <source>
        <dbReference type="EMBL" id="TWW57441.1"/>
    </source>
</evidence>
<evidence type="ECO:0000313" key="3">
    <source>
        <dbReference type="Proteomes" id="UP000324091"/>
    </source>
</evidence>
<proteinExistence type="predicted"/>
<sequence length="127" mass="14479">MIIDFRRRPPQYPPLTINGAVVERESSTEFLGVHISEDLTWTTDTAQLARKAQTHLYFLCKLRRAYVPPPSLNGASKIIHVPLLSLANIFRIHFTQRAISIVEDNVHPSLQPPAFREMVQKPLGPFH</sequence>